<feature type="transmembrane region" description="Helical" evidence="6">
    <location>
        <begin position="37"/>
        <end position="55"/>
    </location>
</feature>
<dbReference type="EMBL" id="JRYO01000046">
    <property type="protein sequence ID" value="KHE93589.1"/>
    <property type="molecule type" value="Genomic_DNA"/>
</dbReference>
<feature type="transmembrane region" description="Helical" evidence="6">
    <location>
        <begin position="129"/>
        <end position="146"/>
    </location>
</feature>
<dbReference type="GO" id="GO:0005886">
    <property type="term" value="C:plasma membrane"/>
    <property type="evidence" value="ECO:0007669"/>
    <property type="project" value="UniProtKB-SubCell"/>
</dbReference>
<feature type="transmembrane region" description="Helical" evidence="6">
    <location>
        <begin position="178"/>
        <end position="200"/>
    </location>
</feature>
<dbReference type="PANTHER" id="PTHR38601">
    <property type="entry name" value="HYDROGENASE-4 COMPONENT E"/>
    <property type="match status" value="1"/>
</dbReference>
<comment type="subcellular location">
    <subcellularLocation>
        <location evidence="1">Cell membrane</location>
        <topology evidence="1">Multi-pass membrane protein</topology>
    </subcellularLocation>
</comment>
<feature type="transmembrane region" description="Helical" evidence="6">
    <location>
        <begin position="153"/>
        <end position="172"/>
    </location>
</feature>
<keyword evidence="4 6" id="KW-1133">Transmembrane helix</keyword>
<accession>A0A0B0ELV7</accession>
<evidence type="ECO:0000256" key="4">
    <source>
        <dbReference type="ARBA" id="ARBA00022989"/>
    </source>
</evidence>
<dbReference type="Proteomes" id="UP000030652">
    <property type="component" value="Unassembled WGS sequence"/>
</dbReference>
<sequence length="226" mass="24669">MEKSFDLSLVNDFISIGILLTAIALNTLERLESCVKAYTYNSWLLSLLILVPAVTTGNPHLYVAASLTLATKGIMIPLFLRKIVSQQKMVHQVQPYIGNLLSLTLSGVLITIVYASLSKGISVTGFSNHALKVSIAVILIGLLIMITRRKAITMVVGLLFMENGLFLTGFSLTSGMPVIIELGILFDVLMCVIILGVFIVQIRHKFYSVDLDASTTIHDQLTTLKG</sequence>
<dbReference type="InterPro" id="IPR038730">
    <property type="entry name" value="HyfE-like"/>
</dbReference>
<dbReference type="AlphaFoldDB" id="A0A0B0ELV7"/>
<reference evidence="7 8" key="1">
    <citation type="submission" date="2014-10" db="EMBL/GenBank/DDBJ databases">
        <title>Draft genome of anammox bacterium scalindua brodae, obtained using differential coverage binning of sequence data from two enrichment reactors.</title>
        <authorList>
            <person name="Speth D.R."/>
            <person name="Russ L."/>
            <person name="Kartal B."/>
            <person name="Op den Camp H.J."/>
            <person name="Dutilh B.E."/>
            <person name="Jetten M.S."/>
        </authorList>
    </citation>
    <scope>NUCLEOTIDE SEQUENCE [LARGE SCALE GENOMIC DNA]</scope>
    <source>
        <strain evidence="7">RU1</strain>
    </source>
</reference>
<feature type="transmembrane region" description="Helical" evidence="6">
    <location>
        <begin position="6"/>
        <end position="25"/>
    </location>
</feature>
<name>A0A0B0ELV7_9BACT</name>
<evidence type="ECO:0000256" key="5">
    <source>
        <dbReference type="ARBA" id="ARBA00023136"/>
    </source>
</evidence>
<organism evidence="7 8">
    <name type="scientific">Candidatus Scalindua brodae</name>
    <dbReference type="NCBI Taxonomy" id="237368"/>
    <lineage>
        <taxon>Bacteria</taxon>
        <taxon>Pseudomonadati</taxon>
        <taxon>Planctomycetota</taxon>
        <taxon>Candidatus Brocadiia</taxon>
        <taxon>Candidatus Brocadiales</taxon>
        <taxon>Candidatus Scalinduaceae</taxon>
        <taxon>Candidatus Scalindua</taxon>
    </lineage>
</organism>
<evidence type="ECO:0000313" key="7">
    <source>
        <dbReference type="EMBL" id="KHE93589.1"/>
    </source>
</evidence>
<keyword evidence="2" id="KW-1003">Cell membrane</keyword>
<comment type="caution">
    <text evidence="7">The sequence shown here is derived from an EMBL/GenBank/DDBJ whole genome shotgun (WGS) entry which is preliminary data.</text>
</comment>
<evidence type="ECO:0000256" key="2">
    <source>
        <dbReference type="ARBA" id="ARBA00022475"/>
    </source>
</evidence>
<gene>
    <name evidence="7" type="ORF">SCABRO_00631</name>
</gene>
<evidence type="ECO:0000313" key="8">
    <source>
        <dbReference type="Proteomes" id="UP000030652"/>
    </source>
</evidence>
<evidence type="ECO:0000256" key="6">
    <source>
        <dbReference type="SAM" id="Phobius"/>
    </source>
</evidence>
<evidence type="ECO:0000256" key="3">
    <source>
        <dbReference type="ARBA" id="ARBA00022692"/>
    </source>
</evidence>
<evidence type="ECO:0000256" key="1">
    <source>
        <dbReference type="ARBA" id="ARBA00004651"/>
    </source>
</evidence>
<feature type="transmembrane region" description="Helical" evidence="6">
    <location>
        <begin position="96"/>
        <end position="117"/>
    </location>
</feature>
<protein>
    <submittedName>
        <fullName evidence="7">NADH dehydrogenase subunit E</fullName>
    </submittedName>
</protein>
<proteinExistence type="predicted"/>
<dbReference type="eggNOG" id="COG4237">
    <property type="taxonomic scope" value="Bacteria"/>
</dbReference>
<keyword evidence="5 6" id="KW-0472">Membrane</keyword>
<dbReference type="PANTHER" id="PTHR38601:SF1">
    <property type="entry name" value="HYDROGENASE-4 COMPONENT E"/>
    <property type="match status" value="1"/>
</dbReference>
<keyword evidence="3 6" id="KW-0812">Transmembrane</keyword>